<sequence>MMSLPIGPEVDSWPRPLPSRQKFQGNRVALEPLSRRHARELFEAAQFAEDSFTYMSFGPWPSVAAVEALIAAHCADPSAAFWAVRPVTLGRVCGFLSLMNVEPHNAAIELGSIWFGPELRRTRAATEAIFLLLRHAADDLGYRRLVWKCNALNEPSKRAALRLGFSYEGTLRAHMVVKGRIRDTAMFSLLGVEWPTRRDAILSWLDEANFDAEGNAVKSLAELREQS</sequence>
<dbReference type="PANTHER" id="PTHR43441:SF2">
    <property type="entry name" value="FAMILY ACETYLTRANSFERASE, PUTATIVE (AFU_ORTHOLOGUE AFUA_7G00850)-RELATED"/>
    <property type="match status" value="1"/>
</dbReference>
<proteinExistence type="predicted"/>
<keyword evidence="3" id="KW-1185">Reference proteome</keyword>
<dbReference type="RefSeq" id="WP_048879392.1">
    <property type="nucleotide sequence ID" value="NZ_BANC01000068.1"/>
</dbReference>
<dbReference type="InterPro" id="IPR000182">
    <property type="entry name" value="GNAT_dom"/>
</dbReference>
<dbReference type="Proteomes" id="UP000032668">
    <property type="component" value="Unassembled WGS sequence"/>
</dbReference>
<name>A0A0D6PI00_9PROT</name>
<accession>A0A0D6PI00</accession>
<dbReference type="PANTHER" id="PTHR43441">
    <property type="entry name" value="RIBOSOMAL-PROTEIN-SERINE ACETYLTRANSFERASE"/>
    <property type="match status" value="1"/>
</dbReference>
<dbReference type="Gene3D" id="3.40.630.30">
    <property type="match status" value="1"/>
</dbReference>
<dbReference type="GO" id="GO:1990189">
    <property type="term" value="F:protein N-terminal-serine acetyltransferase activity"/>
    <property type="evidence" value="ECO:0007669"/>
    <property type="project" value="TreeGrafter"/>
</dbReference>
<organism evidence="2 3">
    <name type="scientific">Acidocella aminolytica 101 = DSM 11237</name>
    <dbReference type="NCBI Taxonomy" id="1120923"/>
    <lineage>
        <taxon>Bacteria</taxon>
        <taxon>Pseudomonadati</taxon>
        <taxon>Pseudomonadota</taxon>
        <taxon>Alphaproteobacteria</taxon>
        <taxon>Acetobacterales</taxon>
        <taxon>Acidocellaceae</taxon>
        <taxon>Acidocella</taxon>
    </lineage>
</organism>
<evidence type="ECO:0000313" key="3">
    <source>
        <dbReference type="Proteomes" id="UP000032668"/>
    </source>
</evidence>
<keyword evidence="2" id="KW-0808">Transferase</keyword>
<dbReference type="PROSITE" id="PS51186">
    <property type="entry name" value="GNAT"/>
    <property type="match status" value="1"/>
</dbReference>
<protein>
    <submittedName>
        <fullName evidence="2">Acetyltransferase</fullName>
    </submittedName>
</protein>
<dbReference type="InterPro" id="IPR016181">
    <property type="entry name" value="Acyl_CoA_acyltransferase"/>
</dbReference>
<evidence type="ECO:0000259" key="1">
    <source>
        <dbReference type="PROSITE" id="PS51186"/>
    </source>
</evidence>
<comment type="caution">
    <text evidence="2">The sequence shown here is derived from an EMBL/GenBank/DDBJ whole genome shotgun (WGS) entry which is preliminary data.</text>
</comment>
<dbReference type="SUPFAM" id="SSF55729">
    <property type="entry name" value="Acyl-CoA N-acyltransferases (Nat)"/>
    <property type="match status" value="1"/>
</dbReference>
<dbReference type="GO" id="GO:0008999">
    <property type="term" value="F:protein-N-terminal-alanine acetyltransferase activity"/>
    <property type="evidence" value="ECO:0007669"/>
    <property type="project" value="TreeGrafter"/>
</dbReference>
<gene>
    <name evidence="2" type="ORF">Aam_070_008</name>
</gene>
<reference evidence="2 3" key="1">
    <citation type="submission" date="2012-11" db="EMBL/GenBank/DDBJ databases">
        <title>Whole genome sequence of Acidocella aminolytica 101 = DSM 11237.</title>
        <authorList>
            <person name="Azuma Y."/>
            <person name="Higashiura N."/>
            <person name="Hirakawa H."/>
            <person name="Matsushita K."/>
        </authorList>
    </citation>
    <scope>NUCLEOTIDE SEQUENCE [LARGE SCALE GENOMIC DNA]</scope>
    <source>
        <strain evidence="3">101 / DSM 11237</strain>
    </source>
</reference>
<dbReference type="EMBL" id="BANC01000068">
    <property type="protein sequence ID" value="GAN81006.1"/>
    <property type="molecule type" value="Genomic_DNA"/>
</dbReference>
<dbReference type="InterPro" id="IPR051908">
    <property type="entry name" value="Ribosomal_N-acetyltransferase"/>
</dbReference>
<evidence type="ECO:0000313" key="2">
    <source>
        <dbReference type="EMBL" id="GAN81006.1"/>
    </source>
</evidence>
<dbReference type="OrthoDB" id="5295305at2"/>
<feature type="domain" description="N-acetyltransferase" evidence="1">
    <location>
        <begin position="28"/>
        <end position="191"/>
    </location>
</feature>
<dbReference type="Pfam" id="PF13302">
    <property type="entry name" value="Acetyltransf_3"/>
    <property type="match status" value="1"/>
</dbReference>
<dbReference type="STRING" id="1120923.SAMN02746095_01498"/>
<dbReference type="AlphaFoldDB" id="A0A0D6PI00"/>